<reference evidence="1 2" key="1">
    <citation type="journal article" date="2023" name="Science">
        <title>Complex scaffold remodeling in plant triterpene biosynthesis.</title>
        <authorList>
            <person name="De La Pena R."/>
            <person name="Hodgson H."/>
            <person name="Liu J.C."/>
            <person name="Stephenson M.J."/>
            <person name="Martin A.C."/>
            <person name="Owen C."/>
            <person name="Harkess A."/>
            <person name="Leebens-Mack J."/>
            <person name="Jimenez L.E."/>
            <person name="Osbourn A."/>
            <person name="Sattely E.S."/>
        </authorList>
    </citation>
    <scope>NUCLEOTIDE SEQUENCE [LARGE SCALE GENOMIC DNA]</scope>
    <source>
        <strain evidence="2">cv. JPN11</strain>
        <tissue evidence="1">Leaf</tissue>
    </source>
</reference>
<sequence length="435" mass="48181">MSSNRDEPLTFASSSPITVSDQLDSFHTDPSLIGSGSNSFQNDTFLSETTTSVLSNSSLDAEFGFSRSEFRVCQLAGTVDFYERHVFLCYKNPSVWPPRIEAAEFDRLPRLLSAAVGSRKPNMKRETRLTICEGHDGSGTSNGDVLIFPDMIRYRRLTHFDVDTFVEEVLVKDGEWLPGTPEKLKGWYVFVCSHASRDRRCGVCGPPLVSRFKEEIETHGLQGKVSVSPCSHIGGHKYAGNVIIFGSNINGEVTAHWYGYVTPDDVPTLLEQHIGKGEIVDWLWRGQMGLSSEEQKKSQELRFQLNGEANMESSGKEVAQIQLNEENAIACGSQSEVIGCCQENGDSCCQNPVLLEKIDNPDANERAMKVTMEKKKSSKKLVSQSNSGKGVFTRKVCAMPTWFESWESEDTYAALAVACAAVSVAVAYSCYKQLR</sequence>
<protein>
    <submittedName>
        <fullName evidence="1">Altered inheritance of mitochondria 32</fullName>
    </submittedName>
</protein>
<organism evidence="1 2">
    <name type="scientific">Melia azedarach</name>
    <name type="common">Chinaberry tree</name>
    <dbReference type="NCBI Taxonomy" id="155640"/>
    <lineage>
        <taxon>Eukaryota</taxon>
        <taxon>Viridiplantae</taxon>
        <taxon>Streptophyta</taxon>
        <taxon>Embryophyta</taxon>
        <taxon>Tracheophyta</taxon>
        <taxon>Spermatophyta</taxon>
        <taxon>Magnoliopsida</taxon>
        <taxon>eudicotyledons</taxon>
        <taxon>Gunneridae</taxon>
        <taxon>Pentapetalae</taxon>
        <taxon>rosids</taxon>
        <taxon>malvids</taxon>
        <taxon>Sapindales</taxon>
        <taxon>Meliaceae</taxon>
        <taxon>Melia</taxon>
    </lineage>
</organism>
<evidence type="ECO:0000313" key="2">
    <source>
        <dbReference type="Proteomes" id="UP001164539"/>
    </source>
</evidence>
<evidence type="ECO:0000313" key="1">
    <source>
        <dbReference type="EMBL" id="KAJ4725307.1"/>
    </source>
</evidence>
<dbReference type="Proteomes" id="UP001164539">
    <property type="component" value="Chromosome 2"/>
</dbReference>
<gene>
    <name evidence="1" type="ORF">OWV82_004199</name>
</gene>
<name>A0ACC1YPE5_MELAZ</name>
<keyword evidence="2" id="KW-1185">Reference proteome</keyword>
<proteinExistence type="predicted"/>
<dbReference type="EMBL" id="CM051395">
    <property type="protein sequence ID" value="KAJ4725307.1"/>
    <property type="molecule type" value="Genomic_DNA"/>
</dbReference>
<accession>A0ACC1YPE5</accession>
<comment type="caution">
    <text evidence="1">The sequence shown here is derived from an EMBL/GenBank/DDBJ whole genome shotgun (WGS) entry which is preliminary data.</text>
</comment>